<dbReference type="Proteomes" id="UP000032142">
    <property type="component" value="Unassembled WGS sequence"/>
</dbReference>
<evidence type="ECO:0000313" key="1">
    <source>
        <dbReference type="EMBL" id="KHG21890.1"/>
    </source>
</evidence>
<gene>
    <name evidence="1" type="ORF">F383_28107</name>
</gene>
<keyword evidence="2" id="KW-1185">Reference proteome</keyword>
<protein>
    <submittedName>
        <fullName evidence="1">Uncharacterized protein</fullName>
    </submittedName>
</protein>
<dbReference type="EMBL" id="KN420010">
    <property type="protein sequence ID" value="KHG21890.1"/>
    <property type="molecule type" value="Genomic_DNA"/>
</dbReference>
<accession>A0A0B0PAE6</accession>
<reference evidence="2" key="1">
    <citation type="submission" date="2014-09" db="EMBL/GenBank/DDBJ databases">
        <authorList>
            <person name="Mudge J."/>
            <person name="Ramaraj T."/>
            <person name="Lindquist I.E."/>
            <person name="Bharti A.K."/>
            <person name="Sundararajan A."/>
            <person name="Cameron C.T."/>
            <person name="Woodward J.E."/>
            <person name="May G.D."/>
            <person name="Brubaker C."/>
            <person name="Broadhvest J."/>
            <person name="Wilkins T.A."/>
        </authorList>
    </citation>
    <scope>NUCLEOTIDE SEQUENCE</scope>
    <source>
        <strain evidence="2">cv. AKA8401</strain>
    </source>
</reference>
<proteinExistence type="predicted"/>
<evidence type="ECO:0000313" key="2">
    <source>
        <dbReference type="Proteomes" id="UP000032142"/>
    </source>
</evidence>
<name>A0A0B0PAE6_GOSAR</name>
<sequence length="15" mass="1846">MMQRSKFKHPSSLRL</sequence>
<organism evidence="1 2">
    <name type="scientific">Gossypium arboreum</name>
    <name type="common">Tree cotton</name>
    <name type="synonym">Gossypium nanking</name>
    <dbReference type="NCBI Taxonomy" id="29729"/>
    <lineage>
        <taxon>Eukaryota</taxon>
        <taxon>Viridiplantae</taxon>
        <taxon>Streptophyta</taxon>
        <taxon>Embryophyta</taxon>
        <taxon>Tracheophyta</taxon>
        <taxon>Spermatophyta</taxon>
        <taxon>Magnoliopsida</taxon>
        <taxon>eudicotyledons</taxon>
        <taxon>Gunneridae</taxon>
        <taxon>Pentapetalae</taxon>
        <taxon>rosids</taxon>
        <taxon>malvids</taxon>
        <taxon>Malvales</taxon>
        <taxon>Malvaceae</taxon>
        <taxon>Malvoideae</taxon>
        <taxon>Gossypium</taxon>
    </lineage>
</organism>